<accession>A0A1E3BJE1</accession>
<dbReference type="InterPro" id="IPR052058">
    <property type="entry name" value="Alcohol_O-acetyltransferase"/>
</dbReference>
<dbReference type="Proteomes" id="UP000094569">
    <property type="component" value="Unassembled WGS sequence"/>
</dbReference>
<evidence type="ECO:0008006" key="3">
    <source>
        <dbReference type="Google" id="ProtNLM"/>
    </source>
</evidence>
<dbReference type="InterPro" id="IPR010828">
    <property type="entry name" value="Atf2/Sli1-like"/>
</dbReference>
<dbReference type="VEuPathDB" id="FungiDB:SI65_04112"/>
<dbReference type="PANTHER" id="PTHR28037">
    <property type="entry name" value="ALCOHOL O-ACETYLTRANSFERASE 1-RELATED"/>
    <property type="match status" value="1"/>
</dbReference>
<evidence type="ECO:0000313" key="1">
    <source>
        <dbReference type="EMBL" id="ODM21059.1"/>
    </source>
</evidence>
<evidence type="ECO:0000313" key="2">
    <source>
        <dbReference type="Proteomes" id="UP000094569"/>
    </source>
</evidence>
<dbReference type="OrthoDB" id="2150604at2759"/>
<dbReference type="PANTHER" id="PTHR28037:SF1">
    <property type="entry name" value="ALCOHOL O-ACETYLTRANSFERASE 1-RELATED"/>
    <property type="match status" value="1"/>
</dbReference>
<keyword evidence="2" id="KW-1185">Reference proteome</keyword>
<dbReference type="AlphaFoldDB" id="A0A1E3BJE1"/>
<organism evidence="1 2">
    <name type="scientific">Aspergillus cristatus</name>
    <name type="common">Chinese Fuzhuan brick tea-fermentation fungus</name>
    <name type="synonym">Eurotium cristatum</name>
    <dbReference type="NCBI Taxonomy" id="573508"/>
    <lineage>
        <taxon>Eukaryota</taxon>
        <taxon>Fungi</taxon>
        <taxon>Dikarya</taxon>
        <taxon>Ascomycota</taxon>
        <taxon>Pezizomycotina</taxon>
        <taxon>Eurotiomycetes</taxon>
        <taxon>Eurotiomycetidae</taxon>
        <taxon>Eurotiales</taxon>
        <taxon>Aspergillaceae</taxon>
        <taxon>Aspergillus</taxon>
        <taxon>Aspergillus subgen. Aspergillus</taxon>
    </lineage>
</organism>
<dbReference type="GO" id="GO:0008080">
    <property type="term" value="F:N-acetyltransferase activity"/>
    <property type="evidence" value="ECO:0007669"/>
    <property type="project" value="TreeGrafter"/>
</dbReference>
<dbReference type="EMBL" id="JXNT01000003">
    <property type="protein sequence ID" value="ODM21059.1"/>
    <property type="molecule type" value="Genomic_DNA"/>
</dbReference>
<dbReference type="SUPFAM" id="SSF52777">
    <property type="entry name" value="CoA-dependent acyltransferases"/>
    <property type="match status" value="1"/>
</dbReference>
<proteinExistence type="predicted"/>
<gene>
    <name evidence="1" type="ORF">SI65_04112</name>
</gene>
<dbReference type="STRING" id="573508.A0A1E3BJE1"/>
<protein>
    <recommendedName>
        <fullName evidence="3">Alcohol acetyltransferase</fullName>
    </recommendedName>
</protein>
<sequence>MEINQLEKLRPVGRLEQYSTARNPLGFYYNVAVAATYTLPESSLSIKDYVYRACEAATGQHPILSAIPVGEDTKEPYWARLPEIDLERSVSFQKRSHPFPGEDEKDDELEKLLNIQHNIAFSPPLPYWRVCLLLDAGNKRRFTAVFVFHHAVGDGTSGKAFHKSFLEGLHAVTESSAETRRVISSPTMPLLPSIEEIHPMTLTIPYLATTLFKEKVWSWRDPGLWTGSEIRVPLETQMRHIVIPKSLATSFRHACRRNNTTITGALQTIVSRAFFTHIPETFTQLKCNGPLSSRKFLPDIVTDDSIGVWIQDYNEFYSRDGVMVDSFPWSEAQRSRRTIESTLSLQGTNASPNLLKYVNDFHQELFLSKVGKQRGSSFELSNIGVFAPGLKLNDDPSKPHIGRMIFSQSASVTGCAVEISVISGADGCLVLALSWQTGVVEEGLASSVIETVEKEVHELAQE</sequence>
<comment type="caution">
    <text evidence="1">The sequence shown here is derived from an EMBL/GenBank/DDBJ whole genome shotgun (WGS) entry which is preliminary data.</text>
</comment>
<dbReference type="Gene3D" id="3.30.559.10">
    <property type="entry name" value="Chloramphenicol acetyltransferase-like domain"/>
    <property type="match status" value="1"/>
</dbReference>
<name>A0A1E3BJE1_ASPCR</name>
<dbReference type="InterPro" id="IPR023213">
    <property type="entry name" value="CAT-like_dom_sf"/>
</dbReference>
<dbReference type="Pfam" id="PF07247">
    <property type="entry name" value="AATase"/>
    <property type="match status" value="1"/>
</dbReference>
<reference evidence="1 2" key="1">
    <citation type="journal article" date="2016" name="BMC Genomics">
        <title>Comparative genomic and transcriptomic analyses of the Fuzhuan brick tea-fermentation fungus Aspergillus cristatus.</title>
        <authorList>
            <person name="Ge Y."/>
            <person name="Wang Y."/>
            <person name="Liu Y."/>
            <person name="Tan Y."/>
            <person name="Ren X."/>
            <person name="Zhang X."/>
            <person name="Hyde K.D."/>
            <person name="Liu Y."/>
            <person name="Liu Z."/>
        </authorList>
    </citation>
    <scope>NUCLEOTIDE SEQUENCE [LARGE SCALE GENOMIC DNA]</scope>
    <source>
        <strain evidence="1 2">GZAAS20.1005</strain>
    </source>
</reference>